<evidence type="ECO:0000313" key="3">
    <source>
        <dbReference type="Proteomes" id="UP000091846"/>
    </source>
</evidence>
<dbReference type="EMBL" id="LZKI01000033">
    <property type="protein sequence ID" value="OBI45228.1"/>
    <property type="molecule type" value="Genomic_DNA"/>
</dbReference>
<feature type="region of interest" description="Disordered" evidence="1">
    <location>
        <begin position="747"/>
        <end position="780"/>
    </location>
</feature>
<dbReference type="AlphaFoldDB" id="A0A1A2Z6E8"/>
<feature type="compositionally biased region" description="Basic residues" evidence="1">
    <location>
        <begin position="757"/>
        <end position="780"/>
    </location>
</feature>
<evidence type="ECO:0000313" key="2">
    <source>
        <dbReference type="EMBL" id="OBI45228.1"/>
    </source>
</evidence>
<reference evidence="2 3" key="1">
    <citation type="submission" date="2016-06" db="EMBL/GenBank/DDBJ databases">
        <authorList>
            <person name="Kjaerup R.B."/>
            <person name="Dalgaard T.S."/>
            <person name="Juul-Madsen H.R."/>
        </authorList>
    </citation>
    <scope>NUCLEOTIDE SEQUENCE [LARGE SCALE GENOMIC DNA]</scope>
    <source>
        <strain evidence="2 3">E1334</strain>
    </source>
</reference>
<feature type="region of interest" description="Disordered" evidence="1">
    <location>
        <begin position="550"/>
        <end position="572"/>
    </location>
</feature>
<feature type="compositionally biased region" description="Low complexity" evidence="1">
    <location>
        <begin position="747"/>
        <end position="756"/>
    </location>
</feature>
<protein>
    <recommendedName>
        <fullName evidence="4">Preprotein translocase subunit SecA</fullName>
    </recommendedName>
</protein>
<comment type="caution">
    <text evidence="2">The sequence shown here is derived from an EMBL/GenBank/DDBJ whole genome shotgun (WGS) entry which is preliminary data.</text>
</comment>
<dbReference type="Proteomes" id="UP000091846">
    <property type="component" value="Unassembled WGS sequence"/>
</dbReference>
<accession>A0A1A2Z6E8</accession>
<gene>
    <name evidence="2" type="ORF">A5708_15435</name>
</gene>
<evidence type="ECO:0008006" key="4">
    <source>
        <dbReference type="Google" id="ProtNLM"/>
    </source>
</evidence>
<sequence length="780" mass="87095">MGSFDSIEDLQAAFKSRVRQEVAALVGQMAAADAFDLIELMRLREVPISPVLGLEPDFEGSGAALEMIVLILTCRACRLAVDPNPVDAPHPHELIPALHDAAMRLLQLTTFYVMASARFSDEPLAALAAEYQANVVNVRTMQYPHLQDQQNAALLNSDRLRDVVETALGFSYEQFVQARDAIADLYSDRFMALRDETAAIVEEYGTPDAVPPDVGERFGEAMIQMMFLPGERAHFTTGDLTDRVDYDAEVLQRILNAFSIKFNERDPGDAVIAFLRGDNPFRTAGLVTDGQGNYVIAGNPIGVDALRYIVEEALKDGPRWNAYDKARTAFSEGLAIHEIETLLQTEAQYRGLRYFAPKEGVDTSDLGSGCTNLTKVAKETECDGLFIIDDLALCVEVKGRSVADQARRGDVRRLARELANIVGSAATQARRLEKLIEENGGIWLADRTWLDLDFVREVRSIAVCLDDIGPLAIAMDDLRRAGILNDDKLPWITSLHDLSVIAQVVDRPAEFLLYVRRRSDSGVAKLYRATDELDLFMLFLSDDHLYTEPDPDQVASDHPMTPKPTKAARRRFRRSQNPTRVLTHTNPLDAWMYQEDGSSPFPAEKPAFASNPFILKLVDGLTTRRPRGWLRVTADLLAASGESQANLERATKSVLNLTRRDHQSHTAMQAFAGLWGLPVIIVGSCPLGTPPAKAIENLSTYAKAKKYQLKSDRAVCISFDEAGEVCDVAYHNDRIVDDPEMEKLVERLQLQPPRQQSRPRPRKPRKSKPTQRRRNTRKRR</sequence>
<organism evidence="2 3">
    <name type="scientific">Mycobacterium colombiense</name>
    <dbReference type="NCBI Taxonomy" id="339268"/>
    <lineage>
        <taxon>Bacteria</taxon>
        <taxon>Bacillati</taxon>
        <taxon>Actinomycetota</taxon>
        <taxon>Actinomycetes</taxon>
        <taxon>Mycobacteriales</taxon>
        <taxon>Mycobacteriaceae</taxon>
        <taxon>Mycobacterium</taxon>
        <taxon>Mycobacterium avium complex (MAC)</taxon>
    </lineage>
</organism>
<name>A0A1A2Z6E8_9MYCO</name>
<proteinExistence type="predicted"/>
<evidence type="ECO:0000256" key="1">
    <source>
        <dbReference type="SAM" id="MobiDB-lite"/>
    </source>
</evidence>